<comment type="caution">
    <text evidence="6">The sequence shown here is derived from an EMBL/GenBank/DDBJ whole genome shotgun (WGS) entry which is preliminary data.</text>
</comment>
<feature type="transmembrane region" description="Helical" evidence="3">
    <location>
        <begin position="73"/>
        <end position="94"/>
    </location>
</feature>
<feature type="domain" description="Glycosyltransferase family 28 N-terminal" evidence="4">
    <location>
        <begin position="8"/>
        <end position="146"/>
    </location>
</feature>
<dbReference type="PANTHER" id="PTHR21015:SF27">
    <property type="entry name" value="UDP-N-ACETYLGLUCOSAMINE--N-ACETYLMURAMYL-(PENTAPEPTIDE) PYROPHOSPHORYL-UNDECAPRENOL N-ACETYLGLUCOSAMINE TRANSFERASE"/>
    <property type="match status" value="1"/>
</dbReference>
<organism evidence="6 7">
    <name type="scientific">Candidatus Curtissbacteria bacterium RIFOXYA1_FULL_41_14</name>
    <dbReference type="NCBI Taxonomy" id="1797737"/>
    <lineage>
        <taxon>Bacteria</taxon>
        <taxon>Candidatus Curtissiibacteriota</taxon>
    </lineage>
</organism>
<dbReference type="SUPFAM" id="SSF53756">
    <property type="entry name" value="UDP-Glycosyltransferase/glycogen phosphorylase"/>
    <property type="match status" value="1"/>
</dbReference>
<accession>A0A1F5HAT4</accession>
<dbReference type="GO" id="GO:1901137">
    <property type="term" value="P:carbohydrate derivative biosynthetic process"/>
    <property type="evidence" value="ECO:0007669"/>
    <property type="project" value="UniProtKB-ARBA"/>
</dbReference>
<dbReference type="Proteomes" id="UP000176751">
    <property type="component" value="Unassembled WGS sequence"/>
</dbReference>
<protein>
    <recommendedName>
        <fullName evidence="8">UDP-N-acetylglucosamine--N-acetylmuramyl-(pentapeptide) pyrophosphoryl-undecaprenol N-acetylglucosamine transferase</fullName>
    </recommendedName>
</protein>
<dbReference type="InterPro" id="IPR004276">
    <property type="entry name" value="GlycoTrans_28_N"/>
</dbReference>
<keyword evidence="1" id="KW-0328">Glycosyltransferase</keyword>
<evidence type="ECO:0000256" key="1">
    <source>
        <dbReference type="ARBA" id="ARBA00022676"/>
    </source>
</evidence>
<evidence type="ECO:0000313" key="7">
    <source>
        <dbReference type="Proteomes" id="UP000176751"/>
    </source>
</evidence>
<evidence type="ECO:0000256" key="2">
    <source>
        <dbReference type="ARBA" id="ARBA00022679"/>
    </source>
</evidence>
<keyword evidence="3" id="KW-0472">Membrane</keyword>
<evidence type="ECO:0000256" key="3">
    <source>
        <dbReference type="SAM" id="Phobius"/>
    </source>
</evidence>
<evidence type="ECO:0000259" key="4">
    <source>
        <dbReference type="Pfam" id="PF03033"/>
    </source>
</evidence>
<dbReference type="Gene3D" id="3.40.50.2000">
    <property type="entry name" value="Glycogen Phosphorylase B"/>
    <property type="match status" value="2"/>
</dbReference>
<dbReference type="EMBL" id="MFCA01000029">
    <property type="protein sequence ID" value="OGE01142.1"/>
    <property type="molecule type" value="Genomic_DNA"/>
</dbReference>
<evidence type="ECO:0000259" key="5">
    <source>
        <dbReference type="Pfam" id="PF04101"/>
    </source>
</evidence>
<keyword evidence="3" id="KW-1133">Transmembrane helix</keyword>
<keyword evidence="3" id="KW-0812">Transmembrane</keyword>
<dbReference type="STRING" id="1797737.A2196_00320"/>
<feature type="domain" description="Glycosyl transferase family 28 C-terminal" evidence="5">
    <location>
        <begin position="193"/>
        <end position="348"/>
    </location>
</feature>
<evidence type="ECO:0008006" key="8">
    <source>
        <dbReference type="Google" id="ProtNLM"/>
    </source>
</evidence>
<reference evidence="6 7" key="1">
    <citation type="journal article" date="2016" name="Nat. Commun.">
        <title>Thousands of microbial genomes shed light on interconnected biogeochemical processes in an aquifer system.</title>
        <authorList>
            <person name="Anantharaman K."/>
            <person name="Brown C.T."/>
            <person name="Hug L.A."/>
            <person name="Sharon I."/>
            <person name="Castelle C.J."/>
            <person name="Probst A.J."/>
            <person name="Thomas B.C."/>
            <person name="Singh A."/>
            <person name="Wilkins M.J."/>
            <person name="Karaoz U."/>
            <person name="Brodie E.L."/>
            <person name="Williams K.H."/>
            <person name="Hubbard S.S."/>
            <person name="Banfield J.F."/>
        </authorList>
    </citation>
    <scope>NUCLEOTIDE SEQUENCE [LARGE SCALE GENOMIC DNA]</scope>
</reference>
<feature type="transmembrane region" description="Helical" evidence="3">
    <location>
        <begin position="100"/>
        <end position="120"/>
    </location>
</feature>
<dbReference type="GO" id="GO:0016758">
    <property type="term" value="F:hexosyltransferase activity"/>
    <property type="evidence" value="ECO:0007669"/>
    <property type="project" value="InterPro"/>
</dbReference>
<dbReference type="Pfam" id="PF04101">
    <property type="entry name" value="Glyco_tran_28_C"/>
    <property type="match status" value="1"/>
</dbReference>
<name>A0A1F5HAT4_9BACT</name>
<dbReference type="AlphaFoldDB" id="A0A1F5HAT4"/>
<dbReference type="Pfam" id="PF03033">
    <property type="entry name" value="Glyco_transf_28"/>
    <property type="match status" value="1"/>
</dbReference>
<dbReference type="CDD" id="cd03785">
    <property type="entry name" value="GT28_MurG"/>
    <property type="match status" value="1"/>
</dbReference>
<dbReference type="GO" id="GO:0005975">
    <property type="term" value="P:carbohydrate metabolic process"/>
    <property type="evidence" value="ECO:0007669"/>
    <property type="project" value="InterPro"/>
</dbReference>
<sequence length="365" mass="40752">MKKIVVCGGHLTPALALIDRLQKVKDLEILFFGRKYTAEGSQSLSAEYQIITSQKIRFFPITTGRLQRKFTRFTIPSLLKLPFGFIQSFIYLILHRPNLIISFGGYLSVPVVFSGWLLGISSISHEQTVKPGLATRINSLFVQKIFLSWAKSAKFLSEEKCQVVGNLFRESIFSSRTASKDLSSFLRKSKNLILVAGGNQGSHFLNKFVFANLDLFNKFFLIHQVGTVNYHGDFDMAKTLKRNNYFAVDYLGPQDFGAVLAKAKIVISRSGANTVWELALCKKPSILIPLPISAGGEQLENAQILSGAHFAKIISQADLSPTHLKKAIDEILENYSDYQSSADKFQKTLPKDATAKLVRYILSSI</sequence>
<gene>
    <name evidence="6" type="ORF">A2196_00320</name>
</gene>
<evidence type="ECO:0000313" key="6">
    <source>
        <dbReference type="EMBL" id="OGE01142.1"/>
    </source>
</evidence>
<keyword evidence="2" id="KW-0808">Transferase</keyword>
<dbReference type="InterPro" id="IPR007235">
    <property type="entry name" value="Glyco_trans_28_C"/>
</dbReference>
<dbReference type="PANTHER" id="PTHR21015">
    <property type="entry name" value="UDP-N-ACETYLGLUCOSAMINE--N-ACETYLMURAMYL-(PENTAPEPTIDE) PYROPHOSPHORYL-UNDECAPRENOL N-ACETYLGLUCOSAMINE TRANSFERASE 1"/>
    <property type="match status" value="1"/>
</dbReference>
<proteinExistence type="predicted"/>